<dbReference type="RefSeq" id="WP_281779501.1">
    <property type="nucleotide sequence ID" value="NZ_AP027041.1"/>
</dbReference>
<protein>
    <recommendedName>
        <fullName evidence="2">Type II secretion system protein H</fullName>
    </recommendedName>
    <alternativeName>
        <fullName evidence="10">General secretion pathway protein H</fullName>
    </alternativeName>
</protein>
<evidence type="ECO:0000256" key="5">
    <source>
        <dbReference type="ARBA" id="ARBA00022519"/>
    </source>
</evidence>
<evidence type="ECO:0000256" key="6">
    <source>
        <dbReference type="ARBA" id="ARBA00022692"/>
    </source>
</evidence>
<gene>
    <name evidence="12" type="ORF">LA521A_27760</name>
</gene>
<dbReference type="NCBIfam" id="TIGR02532">
    <property type="entry name" value="IV_pilin_GFxxxE"/>
    <property type="match status" value="1"/>
</dbReference>
<keyword evidence="3" id="KW-1003">Cell membrane</keyword>
<dbReference type="InterPro" id="IPR022346">
    <property type="entry name" value="T2SS_GspH"/>
</dbReference>
<dbReference type="InterPro" id="IPR012902">
    <property type="entry name" value="N_methyl_site"/>
</dbReference>
<dbReference type="Pfam" id="PF07963">
    <property type="entry name" value="N_methyl"/>
    <property type="match status" value="1"/>
</dbReference>
<dbReference type="EMBL" id="AP027041">
    <property type="protein sequence ID" value="BDU17575.1"/>
    <property type="molecule type" value="Genomic_DNA"/>
</dbReference>
<keyword evidence="5" id="KW-0997">Cell inner membrane</keyword>
<comment type="subcellular location">
    <subcellularLocation>
        <location evidence="1">Cell inner membrane</location>
        <topology evidence="1">Single-pass membrane protein</topology>
    </subcellularLocation>
</comment>
<dbReference type="PROSITE" id="PS00409">
    <property type="entry name" value="PROKAR_NTER_METHYL"/>
    <property type="match status" value="1"/>
</dbReference>
<keyword evidence="13" id="KW-1185">Reference proteome</keyword>
<keyword evidence="8" id="KW-0472">Membrane</keyword>
<keyword evidence="6" id="KW-0812">Transmembrane</keyword>
<evidence type="ECO:0000256" key="7">
    <source>
        <dbReference type="ARBA" id="ARBA00022989"/>
    </source>
</evidence>
<dbReference type="Proteomes" id="UP001317822">
    <property type="component" value="Chromosome"/>
</dbReference>
<comment type="similarity">
    <text evidence="9">Belongs to the GSP H family.</text>
</comment>
<name>A0ABN6UME9_9GAMM</name>
<dbReference type="Pfam" id="PF12019">
    <property type="entry name" value="GspH"/>
    <property type="match status" value="1"/>
</dbReference>
<sequence length="178" mass="18684">MTSSASRGFTLIELMTTIAVLAIGSALAYPSFSNVIKSNRVATSTNNVIAAFNLARSEAIRSNRGGGVCPSADGLACEGTDWNKGFIAFTDQDGGGTWSPGDKVIRFFEPNDALAFSAVPLGAAGTTVEVIPFDRTGRPKTRAQLTVKAATCKTGQEYVRVIELGPAGQTRMKKDTCA</sequence>
<reference evidence="12 13" key="1">
    <citation type="journal article" date="2023" name="Int. J. Syst. Evol. Microbiol.">
        <title>Physiological and genomic analyses of cobalamin (vitamin B12)-auxotrophy of Lysobacter auxotrophicus sp. nov., a methionine-auxotrophic chitinolytic bacterium isolated from chitin-treated soil.</title>
        <authorList>
            <person name="Saito A."/>
            <person name="Dohra H."/>
            <person name="Hamada M."/>
            <person name="Moriuchi R."/>
            <person name="Kotsuchibashi Y."/>
            <person name="Mori K."/>
        </authorList>
    </citation>
    <scope>NUCLEOTIDE SEQUENCE [LARGE SCALE GENOMIC DNA]</scope>
    <source>
        <strain evidence="12 13">5-21a</strain>
    </source>
</reference>
<evidence type="ECO:0000256" key="10">
    <source>
        <dbReference type="ARBA" id="ARBA00030775"/>
    </source>
</evidence>
<evidence type="ECO:0000259" key="11">
    <source>
        <dbReference type="Pfam" id="PF12019"/>
    </source>
</evidence>
<evidence type="ECO:0000256" key="8">
    <source>
        <dbReference type="ARBA" id="ARBA00023136"/>
    </source>
</evidence>
<evidence type="ECO:0000256" key="3">
    <source>
        <dbReference type="ARBA" id="ARBA00022475"/>
    </source>
</evidence>
<evidence type="ECO:0000256" key="9">
    <source>
        <dbReference type="ARBA" id="ARBA00025772"/>
    </source>
</evidence>
<dbReference type="SUPFAM" id="SSF54523">
    <property type="entry name" value="Pili subunits"/>
    <property type="match status" value="1"/>
</dbReference>
<accession>A0ABN6UME9</accession>
<evidence type="ECO:0000256" key="4">
    <source>
        <dbReference type="ARBA" id="ARBA00022481"/>
    </source>
</evidence>
<dbReference type="Gene3D" id="3.55.40.10">
    <property type="entry name" value="minor pseudopilin epsh domain"/>
    <property type="match status" value="1"/>
</dbReference>
<evidence type="ECO:0000256" key="1">
    <source>
        <dbReference type="ARBA" id="ARBA00004377"/>
    </source>
</evidence>
<evidence type="ECO:0000313" key="13">
    <source>
        <dbReference type="Proteomes" id="UP001317822"/>
    </source>
</evidence>
<proteinExistence type="inferred from homology"/>
<organism evidence="12 13">
    <name type="scientific">Lysobacter auxotrophicus</name>
    <dbReference type="NCBI Taxonomy" id="2992573"/>
    <lineage>
        <taxon>Bacteria</taxon>
        <taxon>Pseudomonadati</taxon>
        <taxon>Pseudomonadota</taxon>
        <taxon>Gammaproteobacteria</taxon>
        <taxon>Lysobacterales</taxon>
        <taxon>Lysobacteraceae</taxon>
        <taxon>Lysobacter</taxon>
    </lineage>
</organism>
<evidence type="ECO:0000256" key="2">
    <source>
        <dbReference type="ARBA" id="ARBA00021549"/>
    </source>
</evidence>
<dbReference type="InterPro" id="IPR045584">
    <property type="entry name" value="Pilin-like"/>
</dbReference>
<evidence type="ECO:0000313" key="12">
    <source>
        <dbReference type="EMBL" id="BDU17575.1"/>
    </source>
</evidence>
<keyword evidence="4" id="KW-0488">Methylation</keyword>
<feature type="domain" description="General secretion pathway GspH" evidence="11">
    <location>
        <begin position="45"/>
        <end position="166"/>
    </location>
</feature>
<keyword evidence="7" id="KW-1133">Transmembrane helix</keyword>